<reference evidence="2 3" key="1">
    <citation type="submission" date="2019-07" db="EMBL/GenBank/DDBJ databases">
        <title>Whole genome shotgun sequence of Halomonas variabilis NBRC 102410.</title>
        <authorList>
            <person name="Hosoyama A."/>
            <person name="Uohara A."/>
            <person name="Ohji S."/>
            <person name="Ichikawa N."/>
        </authorList>
    </citation>
    <scope>NUCLEOTIDE SEQUENCE [LARGE SCALE GENOMIC DNA]</scope>
    <source>
        <strain evidence="2 3">NBRC 102410</strain>
    </source>
</reference>
<dbReference type="InterPro" id="IPR036086">
    <property type="entry name" value="ParB/Sulfiredoxin_sf"/>
</dbReference>
<dbReference type="EMBL" id="BJXV01000001">
    <property type="protein sequence ID" value="GEN26541.1"/>
    <property type="molecule type" value="Genomic_DNA"/>
</dbReference>
<dbReference type="SUPFAM" id="SSF110849">
    <property type="entry name" value="ParB/Sulfiredoxin"/>
    <property type="match status" value="1"/>
</dbReference>
<keyword evidence="3" id="KW-1185">Reference proteome</keyword>
<feature type="domain" description="ParB-like N-terminal" evidence="1">
    <location>
        <begin position="3"/>
        <end position="83"/>
    </location>
</feature>
<evidence type="ECO:0000259" key="1">
    <source>
        <dbReference type="SMART" id="SM00470"/>
    </source>
</evidence>
<accession>A0A511UKB2</accession>
<dbReference type="RefSeq" id="WP_146872594.1">
    <property type="nucleotide sequence ID" value="NZ_BJXV01000001.1"/>
</dbReference>
<dbReference type="AlphaFoldDB" id="A0A511UKB2"/>
<dbReference type="SMART" id="SM00470">
    <property type="entry name" value="ParB"/>
    <property type="match status" value="1"/>
</dbReference>
<dbReference type="OrthoDB" id="8565623at2"/>
<dbReference type="CDD" id="cd16400">
    <property type="entry name" value="ParB_Srx_like_nuclease"/>
    <property type="match status" value="1"/>
</dbReference>
<organism evidence="2 3">
    <name type="scientific">Halovibrio variabilis</name>
    <dbReference type="NCBI Taxonomy" id="31910"/>
    <lineage>
        <taxon>Bacteria</taxon>
        <taxon>Pseudomonadati</taxon>
        <taxon>Pseudomonadota</taxon>
        <taxon>Gammaproteobacteria</taxon>
        <taxon>Oceanospirillales</taxon>
        <taxon>Halomonadaceae</taxon>
        <taxon>Halovibrio</taxon>
    </lineage>
</organism>
<protein>
    <recommendedName>
        <fullName evidence="1">ParB-like N-terminal domain-containing protein</fullName>
    </recommendedName>
</protein>
<comment type="caution">
    <text evidence="2">The sequence shown here is derived from an EMBL/GenBank/DDBJ whole genome shotgun (WGS) entry which is preliminary data.</text>
</comment>
<dbReference type="Pfam" id="PF02195">
    <property type="entry name" value="ParB_N"/>
    <property type="match status" value="1"/>
</dbReference>
<dbReference type="Gene3D" id="3.90.1530.10">
    <property type="entry name" value="Conserved hypothetical protein from pyrococcus furiosus pfu- 392566-001, ParB domain"/>
    <property type="match status" value="1"/>
</dbReference>
<sequence>MIKLIDIMILKPHESINEERVNEIANLIINEGLWKHPIVIDNKTKIIMDGHHRYHAAKKLGLISIPCWLLSYDDAYLNVLSWKTGESFDIKGIIDVVDKGTLYPPKTTRHIITREIEFQPILIKKLRKGLSHEF</sequence>
<evidence type="ECO:0000313" key="2">
    <source>
        <dbReference type="EMBL" id="GEN26541.1"/>
    </source>
</evidence>
<dbReference type="InterPro" id="IPR003115">
    <property type="entry name" value="ParB_N"/>
</dbReference>
<dbReference type="Proteomes" id="UP000321303">
    <property type="component" value="Unassembled WGS sequence"/>
</dbReference>
<proteinExistence type="predicted"/>
<evidence type="ECO:0000313" key="3">
    <source>
        <dbReference type="Proteomes" id="UP000321303"/>
    </source>
</evidence>
<name>A0A511UKB2_9GAMM</name>
<gene>
    <name evidence="2" type="ORF">HVA01_01870</name>
</gene>